<dbReference type="HOGENOM" id="CLU_014801_4_0_12"/>
<keyword evidence="5" id="KW-1185">Reference proteome</keyword>
<dbReference type="FunFam" id="1.20.200.10:FF:000012">
    <property type="entry name" value="Tyrosine ammonia-lyase"/>
    <property type="match status" value="1"/>
</dbReference>
<dbReference type="InterPro" id="IPR024083">
    <property type="entry name" value="Fumarase/histidase_N"/>
</dbReference>
<dbReference type="GO" id="GO:0052883">
    <property type="term" value="F:tyrosine ammonia-lyase activity"/>
    <property type="evidence" value="ECO:0007669"/>
    <property type="project" value="UniProtKB-EC"/>
</dbReference>
<dbReference type="GeneID" id="301461757"/>
<dbReference type="RefSeq" id="WP_016518986.1">
    <property type="nucleotide sequence ID" value="NZ_KE332512.1"/>
</dbReference>
<dbReference type="PATRIC" id="fig|1125702.3.peg.1666"/>
<protein>
    <recommendedName>
        <fullName evidence="3">tyrosine ammonia-lyase</fullName>
        <ecNumber evidence="3">4.3.1.23</ecNumber>
    </recommendedName>
</protein>
<dbReference type="Proteomes" id="UP000014605">
    <property type="component" value="Unassembled WGS sequence"/>
</dbReference>
<keyword evidence="1" id="KW-0456">Lyase</keyword>
<evidence type="ECO:0000256" key="3">
    <source>
        <dbReference type="ARBA" id="ARBA00066365"/>
    </source>
</evidence>
<dbReference type="SUPFAM" id="SSF48557">
    <property type="entry name" value="L-aspartase-like"/>
    <property type="match status" value="1"/>
</dbReference>
<dbReference type="PROSITE" id="PS00488">
    <property type="entry name" value="PAL_HISTIDASE"/>
    <property type="match status" value="1"/>
</dbReference>
<comment type="catalytic activity">
    <reaction evidence="2">
        <text>L-tyrosine = (E)-4-coumarate + NH4(+)</text>
        <dbReference type="Rhea" id="RHEA:24906"/>
        <dbReference type="ChEBI" id="CHEBI:12876"/>
        <dbReference type="ChEBI" id="CHEBI:28938"/>
        <dbReference type="ChEBI" id="CHEBI:58315"/>
        <dbReference type="EC" id="4.3.1.23"/>
    </reaction>
</comment>
<dbReference type="GO" id="GO:0044550">
    <property type="term" value="P:secondary metabolite biosynthetic process"/>
    <property type="evidence" value="ECO:0007669"/>
    <property type="project" value="UniProtKB-ARBA"/>
</dbReference>
<dbReference type="Gene3D" id="1.20.200.10">
    <property type="entry name" value="Fumarase/aspartase (Central domain)"/>
    <property type="match status" value="1"/>
</dbReference>
<dbReference type="AlphaFoldDB" id="S3L6P9"/>
<organism evidence="4 5">
    <name type="scientific">Treponema vincentii F0403</name>
    <dbReference type="NCBI Taxonomy" id="1125702"/>
    <lineage>
        <taxon>Bacteria</taxon>
        <taxon>Pseudomonadati</taxon>
        <taxon>Spirochaetota</taxon>
        <taxon>Spirochaetia</taxon>
        <taxon>Spirochaetales</taxon>
        <taxon>Treponemataceae</taxon>
        <taxon>Treponema</taxon>
    </lineage>
</organism>
<evidence type="ECO:0000313" key="5">
    <source>
        <dbReference type="Proteomes" id="UP000014605"/>
    </source>
</evidence>
<sequence>MKKIVFGNQRISIEDIELIAKKECEIELNRTPEFIQKINAGADFLDKMIAEHGAVYGVTTGYGDSCTKAVPADSYYVLPVNLSRFHGCGLGEYFDAETTRAIMAVRLVSLVQACSGVSFNLVEALFNLLKHDILPRIPQEGSVGASGDLTPLSYIVAALIGERDVVLNGTVMPAADALHTCGLKEITLRPKEALAIMNGTAAMTGVACLAFCRAKYLADLSCRLTAMASIAMKGNEYHFDPRLFAMKPHPGQSHAADLVRKNFSSKIQASVIPEKIQDNYSIRCAPHIIGVFYDFEPTLRSFIETELNSANDNPLVSPEYQSVFHGGHFYGGHIAFAMDSLKNIVANFADLADRQLALLVDEKMNKGLPPNLSGSDSSYSYNHGLKAVQIGASAWTAEALKNTMPASVFSRSTECHNQDKVSMGTIAARDCTRVIVLTTQVLSALMIACYQAIQIRKKNGLDRSKTENIEDLLAQIAEKFDFLVDDRPLEKDLRTIISAIESKYWNV</sequence>
<gene>
    <name evidence="4" type="ORF">HMPREF1222_01615</name>
</gene>
<dbReference type="InterPro" id="IPR008948">
    <property type="entry name" value="L-Aspartase-like"/>
</dbReference>
<dbReference type="FunFam" id="1.10.275.10:FF:000005">
    <property type="entry name" value="Histidine ammonia-lyase"/>
    <property type="match status" value="1"/>
</dbReference>
<dbReference type="InterPro" id="IPR001106">
    <property type="entry name" value="Aromatic_Lyase"/>
</dbReference>
<dbReference type="EC" id="4.3.1.23" evidence="3"/>
<dbReference type="Gene3D" id="1.10.275.10">
    <property type="entry name" value="Fumarase/aspartase (N-terminal domain)"/>
    <property type="match status" value="1"/>
</dbReference>
<comment type="caution">
    <text evidence="4">The sequence shown here is derived from an EMBL/GenBank/DDBJ whole genome shotgun (WGS) entry which is preliminary data.</text>
</comment>
<evidence type="ECO:0000256" key="2">
    <source>
        <dbReference type="ARBA" id="ARBA00052500"/>
    </source>
</evidence>
<evidence type="ECO:0000313" key="4">
    <source>
        <dbReference type="EMBL" id="EPF46103.1"/>
    </source>
</evidence>
<dbReference type="EMBL" id="ATFC01000009">
    <property type="protein sequence ID" value="EPF46103.1"/>
    <property type="molecule type" value="Genomic_DNA"/>
</dbReference>
<dbReference type="PANTHER" id="PTHR10362">
    <property type="entry name" value="HISTIDINE AMMONIA-LYASE"/>
    <property type="match status" value="1"/>
</dbReference>
<proteinExistence type="predicted"/>
<dbReference type="InterPro" id="IPR022313">
    <property type="entry name" value="Phe/His_NH3-lyase_AS"/>
</dbReference>
<evidence type="ECO:0000256" key="1">
    <source>
        <dbReference type="ARBA" id="ARBA00023239"/>
    </source>
</evidence>
<accession>S3L6P9</accession>
<dbReference type="Pfam" id="PF00221">
    <property type="entry name" value="Lyase_aromatic"/>
    <property type="match status" value="1"/>
</dbReference>
<dbReference type="CDD" id="cd00332">
    <property type="entry name" value="PAL-HAL"/>
    <property type="match status" value="1"/>
</dbReference>
<reference evidence="4 5" key="1">
    <citation type="submission" date="2013-04" db="EMBL/GenBank/DDBJ databases">
        <title>The Genome Sequence of Treponema vincentii F0403.</title>
        <authorList>
            <consortium name="The Broad Institute Genomics Platform"/>
            <person name="Earl A."/>
            <person name="Ward D."/>
            <person name="Feldgarden M."/>
            <person name="Gevers D."/>
            <person name="Leonetti C."/>
            <person name="Izard J."/>
            <person name="Walker B."/>
            <person name="Young S."/>
            <person name="Zeng Q."/>
            <person name="Gargeya S."/>
            <person name="Fitzgerald M."/>
            <person name="Haas B."/>
            <person name="Abouelleil A."/>
            <person name="Allen A.W."/>
            <person name="Alvarado L."/>
            <person name="Arachchi H.M."/>
            <person name="Berlin A.M."/>
            <person name="Chapman S.B."/>
            <person name="Gainer-Dewar J."/>
            <person name="Goldberg J."/>
            <person name="Griggs A."/>
            <person name="Gujja S."/>
            <person name="Hansen M."/>
            <person name="Howarth C."/>
            <person name="Imamovic A."/>
            <person name="Ireland A."/>
            <person name="Larimer J."/>
            <person name="McCowan C."/>
            <person name="Murphy C."/>
            <person name="Pearson M."/>
            <person name="Poon T.W."/>
            <person name="Priest M."/>
            <person name="Roberts A."/>
            <person name="Saif S."/>
            <person name="Shea T."/>
            <person name="Sisk P."/>
            <person name="Sykes S."/>
            <person name="Wortman J."/>
            <person name="Nusbaum C."/>
            <person name="Birren B."/>
        </authorList>
    </citation>
    <scope>NUCLEOTIDE SEQUENCE [LARGE SCALE GENOMIC DNA]</scope>
    <source>
        <strain evidence="4 5">F0403</strain>
    </source>
</reference>
<name>S3L6P9_9SPIR</name>